<dbReference type="InterPro" id="IPR003400">
    <property type="entry name" value="ExbD"/>
</dbReference>
<evidence type="ECO:0000256" key="7">
    <source>
        <dbReference type="RuleBase" id="RU003879"/>
    </source>
</evidence>
<keyword evidence="11" id="KW-1185">Reference proteome</keyword>
<evidence type="ECO:0000256" key="3">
    <source>
        <dbReference type="ARBA" id="ARBA00022475"/>
    </source>
</evidence>
<keyword evidence="5 9" id="KW-1133">Transmembrane helix</keyword>
<dbReference type="EMBL" id="BAABJI010000002">
    <property type="protein sequence ID" value="GAA4921450.1"/>
    <property type="molecule type" value="Genomic_DNA"/>
</dbReference>
<keyword evidence="3" id="KW-1003">Cell membrane</keyword>
<evidence type="ECO:0000313" key="10">
    <source>
        <dbReference type="EMBL" id="GAA4921450.1"/>
    </source>
</evidence>
<organism evidence="10 11">
    <name type="scientific">Mucilaginibacter defluvii</name>
    <dbReference type="NCBI Taxonomy" id="1196019"/>
    <lineage>
        <taxon>Bacteria</taxon>
        <taxon>Pseudomonadati</taxon>
        <taxon>Bacteroidota</taxon>
        <taxon>Sphingobacteriia</taxon>
        <taxon>Sphingobacteriales</taxon>
        <taxon>Sphingobacteriaceae</taxon>
        <taxon>Mucilaginibacter</taxon>
    </lineage>
</organism>
<keyword evidence="7" id="KW-0813">Transport</keyword>
<protein>
    <submittedName>
        <fullName evidence="10">Biopolymer transporter ExbD</fullName>
    </submittedName>
</protein>
<keyword evidence="7" id="KW-0653">Protein transport</keyword>
<comment type="caution">
    <text evidence="10">The sequence shown here is derived from an EMBL/GenBank/DDBJ whole genome shotgun (WGS) entry which is preliminary data.</text>
</comment>
<accession>A0ABP9FYF7</accession>
<gene>
    <name evidence="10" type="ORF">GCM10023313_26640</name>
</gene>
<dbReference type="PANTHER" id="PTHR30558">
    <property type="entry name" value="EXBD MEMBRANE COMPONENT OF PMF-DRIVEN MACROMOLECULE IMPORT SYSTEM"/>
    <property type="match status" value="1"/>
</dbReference>
<evidence type="ECO:0000256" key="6">
    <source>
        <dbReference type="ARBA" id="ARBA00023136"/>
    </source>
</evidence>
<keyword evidence="6 9" id="KW-0472">Membrane</keyword>
<evidence type="ECO:0000256" key="1">
    <source>
        <dbReference type="ARBA" id="ARBA00004162"/>
    </source>
</evidence>
<reference evidence="11" key="1">
    <citation type="journal article" date="2019" name="Int. J. Syst. Evol. Microbiol.">
        <title>The Global Catalogue of Microorganisms (GCM) 10K type strain sequencing project: providing services to taxonomists for standard genome sequencing and annotation.</title>
        <authorList>
            <consortium name="The Broad Institute Genomics Platform"/>
            <consortium name="The Broad Institute Genome Sequencing Center for Infectious Disease"/>
            <person name="Wu L."/>
            <person name="Ma J."/>
        </authorList>
    </citation>
    <scope>NUCLEOTIDE SEQUENCE [LARGE SCALE GENOMIC DNA]</scope>
    <source>
        <strain evidence="11">JCM 18283</strain>
    </source>
</reference>
<proteinExistence type="inferred from homology"/>
<evidence type="ECO:0000256" key="8">
    <source>
        <dbReference type="SAM" id="MobiDB-lite"/>
    </source>
</evidence>
<dbReference type="RefSeq" id="WP_345331707.1">
    <property type="nucleotide sequence ID" value="NZ_BAABJI010000002.1"/>
</dbReference>
<keyword evidence="4 7" id="KW-0812">Transmembrane</keyword>
<dbReference type="Pfam" id="PF02472">
    <property type="entry name" value="ExbD"/>
    <property type="match status" value="1"/>
</dbReference>
<evidence type="ECO:0000256" key="2">
    <source>
        <dbReference type="ARBA" id="ARBA00005811"/>
    </source>
</evidence>
<dbReference type="PANTHER" id="PTHR30558:SF3">
    <property type="entry name" value="BIOPOLYMER TRANSPORT PROTEIN EXBD-RELATED"/>
    <property type="match status" value="1"/>
</dbReference>
<sequence length="174" mass="19002">MAELNTPAAGSGRKGTRKRASTRVDLTAMVDLAFLLITFFIMTTTLSKPKIMPVVMPDNEGPDEPVSENRTLTVCLGKDNKALWYLGRAEQPILKPTVAGYGKNGVRKALLDAAAYVKKNYGKTLMVIVKPADSSKYENLVNTIDELDITQVPAYAIADIAPQDITLLKQKGIY</sequence>
<name>A0ABP9FYF7_9SPHI</name>
<feature type="region of interest" description="Disordered" evidence="8">
    <location>
        <begin position="1"/>
        <end position="20"/>
    </location>
</feature>
<evidence type="ECO:0000256" key="5">
    <source>
        <dbReference type="ARBA" id="ARBA00022989"/>
    </source>
</evidence>
<dbReference type="Proteomes" id="UP001501436">
    <property type="component" value="Unassembled WGS sequence"/>
</dbReference>
<comment type="subcellular location">
    <subcellularLocation>
        <location evidence="1">Cell membrane</location>
        <topology evidence="1">Single-pass membrane protein</topology>
    </subcellularLocation>
    <subcellularLocation>
        <location evidence="7">Cell membrane</location>
        <topology evidence="7">Single-pass type II membrane protein</topology>
    </subcellularLocation>
</comment>
<comment type="similarity">
    <text evidence="2 7">Belongs to the ExbD/TolR family.</text>
</comment>
<feature type="transmembrane region" description="Helical" evidence="9">
    <location>
        <begin position="26"/>
        <end position="46"/>
    </location>
</feature>
<evidence type="ECO:0000313" key="11">
    <source>
        <dbReference type="Proteomes" id="UP001501436"/>
    </source>
</evidence>
<evidence type="ECO:0000256" key="4">
    <source>
        <dbReference type="ARBA" id="ARBA00022692"/>
    </source>
</evidence>
<evidence type="ECO:0000256" key="9">
    <source>
        <dbReference type="SAM" id="Phobius"/>
    </source>
</evidence>